<evidence type="ECO:0000313" key="5">
    <source>
        <dbReference type="EMBL" id="QFR50148.1"/>
    </source>
</evidence>
<organism evidence="5 6">
    <name type="scientific">Sulfurimonas lithotrophica</name>
    <dbReference type="NCBI Taxonomy" id="2590022"/>
    <lineage>
        <taxon>Bacteria</taxon>
        <taxon>Pseudomonadati</taxon>
        <taxon>Campylobacterota</taxon>
        <taxon>Epsilonproteobacteria</taxon>
        <taxon>Campylobacterales</taxon>
        <taxon>Sulfurimonadaceae</taxon>
        <taxon>Sulfurimonas</taxon>
    </lineage>
</organism>
<dbReference type="InterPro" id="IPR011990">
    <property type="entry name" value="TPR-like_helical_dom_sf"/>
</dbReference>
<name>A0A5P8P333_9BACT</name>
<dbReference type="OrthoDB" id="7057973at2"/>
<evidence type="ECO:0000313" key="6">
    <source>
        <dbReference type="Proteomes" id="UP000326944"/>
    </source>
</evidence>
<dbReference type="PANTHER" id="PTHR44186:SF1">
    <property type="entry name" value="BARDET-BIEDL SYNDROME 4 PROTEIN"/>
    <property type="match status" value="1"/>
</dbReference>
<dbReference type="SMART" id="SM00028">
    <property type="entry name" value="TPR"/>
    <property type="match status" value="3"/>
</dbReference>
<feature type="signal peptide" evidence="4">
    <location>
        <begin position="1"/>
        <end position="19"/>
    </location>
</feature>
<dbReference type="Gene3D" id="1.25.40.10">
    <property type="entry name" value="Tetratricopeptide repeat domain"/>
    <property type="match status" value="3"/>
</dbReference>
<accession>A0A5P8P333</accession>
<dbReference type="KEGG" id="sulg:FJR48_10585"/>
<evidence type="ECO:0000256" key="4">
    <source>
        <dbReference type="SAM" id="SignalP"/>
    </source>
</evidence>
<dbReference type="PANTHER" id="PTHR44186">
    <property type="match status" value="1"/>
</dbReference>
<reference evidence="5 6" key="1">
    <citation type="submission" date="2019-09" db="EMBL/GenBank/DDBJ databases">
        <title>Sulfurimonas gotlandica sp. nov., a chemoautotrophic and psychrotolerant epsilonproteobacterium isolated from a pelagic redoxcline, and an emended description of the genus Sulfurimonas.</title>
        <authorList>
            <person name="Wang S."/>
            <person name="Jiang L."/>
            <person name="Shao S."/>
        </authorList>
    </citation>
    <scope>NUCLEOTIDE SEQUENCE [LARGE SCALE GENOMIC DNA]</scope>
    <source>
        <strain evidence="5 6">GYSZ_1</strain>
    </source>
</reference>
<keyword evidence="2 3" id="KW-0802">TPR repeat</keyword>
<evidence type="ECO:0000256" key="1">
    <source>
        <dbReference type="ARBA" id="ARBA00022737"/>
    </source>
</evidence>
<gene>
    <name evidence="5" type="ORF">FJR48_10585</name>
</gene>
<dbReference type="SUPFAM" id="SSF48452">
    <property type="entry name" value="TPR-like"/>
    <property type="match status" value="2"/>
</dbReference>
<dbReference type="Pfam" id="PF13174">
    <property type="entry name" value="TPR_6"/>
    <property type="match status" value="1"/>
</dbReference>
<sequence length="419" mass="48116">MKKFLQILLLISLSASLVAKEKDTLVDHLAIASLLIYDGKYDKAKDELLLVDKKADNFDAAKYYTILGVLASKTDDYKNAVSNYTKAIDATKTKVFKAPKIVHKEKYLFSIGSSEKKDTAPEFDAAKVKKEKLEKLYMYLSQSYFKIKEYEKTAKSLDLAGDKGRERASLFALRAECYWKIKQYSNAIDALNIGSNLFPKNTNLLKQKFYYFADLGLYQAAIKNAKLYMDKTNADANEYIILAQLLFEAKQVDEAIKILEIAKAKFPSSAKSKILLGHVYLKKDMPRTTAYMFKHAAYNDTSYLKDAVEMHRRIKDYPHAIFLNSQIPDKVEKLKQKLALHIDRGEFAKVIGLKDALNRYNLLKDDNIRYALAYSYYMSKDYNSAEKNLKKIQDTDLFKKSTIIRANIEKCRNNSMECI</sequence>
<dbReference type="Proteomes" id="UP000326944">
    <property type="component" value="Chromosome"/>
</dbReference>
<proteinExistence type="predicted"/>
<keyword evidence="6" id="KW-1185">Reference proteome</keyword>
<dbReference type="EMBL" id="CP043617">
    <property type="protein sequence ID" value="QFR50148.1"/>
    <property type="molecule type" value="Genomic_DNA"/>
</dbReference>
<feature type="chain" id="PRO_5024929712" evidence="4">
    <location>
        <begin position="20"/>
        <end position="419"/>
    </location>
</feature>
<dbReference type="AlphaFoldDB" id="A0A5P8P333"/>
<dbReference type="RefSeq" id="WP_152308096.1">
    <property type="nucleotide sequence ID" value="NZ_CP043617.1"/>
</dbReference>
<feature type="repeat" description="TPR" evidence="3">
    <location>
        <begin position="61"/>
        <end position="94"/>
    </location>
</feature>
<protein>
    <submittedName>
        <fullName evidence="5">Tetratricopeptide repeat protein</fullName>
    </submittedName>
</protein>
<keyword evidence="4" id="KW-0732">Signal</keyword>
<evidence type="ECO:0000256" key="3">
    <source>
        <dbReference type="PROSITE-ProRule" id="PRU00339"/>
    </source>
</evidence>
<dbReference type="PROSITE" id="PS50005">
    <property type="entry name" value="TPR"/>
    <property type="match status" value="1"/>
</dbReference>
<evidence type="ECO:0000256" key="2">
    <source>
        <dbReference type="ARBA" id="ARBA00022803"/>
    </source>
</evidence>
<keyword evidence="1" id="KW-0677">Repeat</keyword>
<dbReference type="InterPro" id="IPR019734">
    <property type="entry name" value="TPR_rpt"/>
</dbReference>